<dbReference type="AlphaFoldDB" id="A0A0L0S2U3"/>
<dbReference type="InterPro" id="IPR035892">
    <property type="entry name" value="C2_domain_sf"/>
</dbReference>
<dbReference type="SMART" id="SM00239">
    <property type="entry name" value="C2"/>
    <property type="match status" value="1"/>
</dbReference>
<keyword evidence="3" id="KW-1185">Reference proteome</keyword>
<reference evidence="3" key="2">
    <citation type="submission" date="2009-11" db="EMBL/GenBank/DDBJ databases">
        <title>The Genome Sequence of Allomyces macrogynus strain ATCC 38327.</title>
        <authorList>
            <consortium name="The Broad Institute Genome Sequencing Platform"/>
            <person name="Russ C."/>
            <person name="Cuomo C."/>
            <person name="Shea T."/>
            <person name="Young S.K."/>
            <person name="Zeng Q."/>
            <person name="Koehrsen M."/>
            <person name="Haas B."/>
            <person name="Borodovsky M."/>
            <person name="Guigo R."/>
            <person name="Alvarado L."/>
            <person name="Berlin A."/>
            <person name="Borenstein D."/>
            <person name="Chen Z."/>
            <person name="Engels R."/>
            <person name="Freedman E."/>
            <person name="Gellesch M."/>
            <person name="Goldberg J."/>
            <person name="Griggs A."/>
            <person name="Gujja S."/>
            <person name="Heiman D."/>
            <person name="Hepburn T."/>
            <person name="Howarth C."/>
            <person name="Jen D."/>
            <person name="Larson L."/>
            <person name="Lewis B."/>
            <person name="Mehta T."/>
            <person name="Park D."/>
            <person name="Pearson M."/>
            <person name="Roberts A."/>
            <person name="Saif S."/>
            <person name="Shenoy N."/>
            <person name="Sisk P."/>
            <person name="Stolte C."/>
            <person name="Sykes S."/>
            <person name="Walk T."/>
            <person name="White J."/>
            <person name="Yandava C."/>
            <person name="Burger G."/>
            <person name="Gray M.W."/>
            <person name="Holland P.W.H."/>
            <person name="King N."/>
            <person name="Lang F.B.F."/>
            <person name="Roger A.J."/>
            <person name="Ruiz-Trillo I."/>
            <person name="Lander E."/>
            <person name="Nusbaum C."/>
        </authorList>
    </citation>
    <scope>NUCLEOTIDE SEQUENCE [LARGE SCALE GENOMIC DNA]</scope>
    <source>
        <strain evidence="3">ATCC 38327</strain>
    </source>
</reference>
<evidence type="ECO:0000313" key="3">
    <source>
        <dbReference type="Proteomes" id="UP000054350"/>
    </source>
</evidence>
<dbReference type="InterPro" id="IPR000008">
    <property type="entry name" value="C2_dom"/>
</dbReference>
<evidence type="ECO:0000259" key="1">
    <source>
        <dbReference type="PROSITE" id="PS50004"/>
    </source>
</evidence>
<dbReference type="PROSITE" id="PS50004">
    <property type="entry name" value="C2"/>
    <property type="match status" value="1"/>
</dbReference>
<dbReference type="InterPro" id="IPR052981">
    <property type="entry name" value="Ingression_C2_domain"/>
</dbReference>
<protein>
    <recommendedName>
        <fullName evidence="1">C2 domain-containing protein</fullName>
    </recommendedName>
</protein>
<evidence type="ECO:0000313" key="2">
    <source>
        <dbReference type="EMBL" id="KNE56892.1"/>
    </source>
</evidence>
<feature type="domain" description="C2" evidence="1">
    <location>
        <begin position="72"/>
        <end position="191"/>
    </location>
</feature>
<dbReference type="CDD" id="cd00030">
    <property type="entry name" value="C2"/>
    <property type="match status" value="1"/>
</dbReference>
<proteinExistence type="predicted"/>
<name>A0A0L0S2U3_ALLM3</name>
<sequence>MSYGYEEDSYEAGMRRHNEELQQVMQAEQDLIRIQQQQAAMNAGYLPPQQPSGYDAGYGPMEPQQQYYAPPPQGDSYYAPAAEPQIGPLQGVFIEILEGRNLKDVEVLGDMDPYARILLGDQDVRTRAHKDEGCNLFFNDTLEVGVTDGVDEIVIEIWDSNKYNITGDTLVGTTRMPLSDLRAGQFQDRWLELRDEDGESAGELHVKFTPRT</sequence>
<organism evidence="2 3">
    <name type="scientific">Allomyces macrogynus (strain ATCC 38327)</name>
    <name type="common">Allomyces javanicus var. macrogynus</name>
    <dbReference type="NCBI Taxonomy" id="578462"/>
    <lineage>
        <taxon>Eukaryota</taxon>
        <taxon>Fungi</taxon>
        <taxon>Fungi incertae sedis</taxon>
        <taxon>Blastocladiomycota</taxon>
        <taxon>Blastocladiomycetes</taxon>
        <taxon>Blastocladiales</taxon>
        <taxon>Blastocladiaceae</taxon>
        <taxon>Allomyces</taxon>
    </lineage>
</organism>
<reference evidence="2 3" key="1">
    <citation type="submission" date="2009-11" db="EMBL/GenBank/DDBJ databases">
        <title>Annotation of Allomyces macrogynus ATCC 38327.</title>
        <authorList>
            <consortium name="The Broad Institute Genome Sequencing Platform"/>
            <person name="Russ C."/>
            <person name="Cuomo C."/>
            <person name="Burger G."/>
            <person name="Gray M.W."/>
            <person name="Holland P.W.H."/>
            <person name="King N."/>
            <person name="Lang F.B.F."/>
            <person name="Roger A.J."/>
            <person name="Ruiz-Trillo I."/>
            <person name="Young S.K."/>
            <person name="Zeng Q."/>
            <person name="Gargeya S."/>
            <person name="Fitzgerald M."/>
            <person name="Haas B."/>
            <person name="Abouelleil A."/>
            <person name="Alvarado L."/>
            <person name="Arachchi H.M."/>
            <person name="Berlin A."/>
            <person name="Chapman S.B."/>
            <person name="Gearin G."/>
            <person name="Goldberg J."/>
            <person name="Griggs A."/>
            <person name="Gujja S."/>
            <person name="Hansen M."/>
            <person name="Heiman D."/>
            <person name="Howarth C."/>
            <person name="Larimer J."/>
            <person name="Lui A."/>
            <person name="MacDonald P.J.P."/>
            <person name="McCowen C."/>
            <person name="Montmayeur A."/>
            <person name="Murphy C."/>
            <person name="Neiman D."/>
            <person name="Pearson M."/>
            <person name="Priest M."/>
            <person name="Roberts A."/>
            <person name="Saif S."/>
            <person name="Shea T."/>
            <person name="Sisk P."/>
            <person name="Stolte C."/>
            <person name="Sykes S."/>
            <person name="Wortman J."/>
            <person name="Nusbaum C."/>
            <person name="Birren B."/>
        </authorList>
    </citation>
    <scope>NUCLEOTIDE SEQUENCE [LARGE SCALE GENOMIC DNA]</scope>
    <source>
        <strain evidence="2 3">ATCC 38327</strain>
    </source>
</reference>
<dbReference type="PANTHER" id="PTHR47052">
    <property type="entry name" value="CONSERVED SERINE PROLINE-RICH PROTEIN (AFU_ORTHOLOGUE AFUA_2G01790)"/>
    <property type="match status" value="1"/>
</dbReference>
<dbReference type="PANTHER" id="PTHR47052:SF3">
    <property type="entry name" value="INGRESSION PROTEIN 1"/>
    <property type="match status" value="1"/>
</dbReference>
<dbReference type="EMBL" id="GG745331">
    <property type="protein sequence ID" value="KNE56892.1"/>
    <property type="molecule type" value="Genomic_DNA"/>
</dbReference>
<dbReference type="Gene3D" id="2.60.40.150">
    <property type="entry name" value="C2 domain"/>
    <property type="match status" value="1"/>
</dbReference>
<dbReference type="Pfam" id="PF00168">
    <property type="entry name" value="C2"/>
    <property type="match status" value="1"/>
</dbReference>
<gene>
    <name evidence="2" type="ORF">AMAG_02663</name>
</gene>
<dbReference type="Proteomes" id="UP000054350">
    <property type="component" value="Unassembled WGS sequence"/>
</dbReference>
<accession>A0A0L0S2U3</accession>
<dbReference type="SUPFAM" id="SSF49562">
    <property type="entry name" value="C2 domain (Calcium/lipid-binding domain, CaLB)"/>
    <property type="match status" value="1"/>
</dbReference>
<dbReference type="OrthoDB" id="270970at2759"/>
<dbReference type="VEuPathDB" id="FungiDB:AMAG_02663"/>